<dbReference type="AlphaFoldDB" id="A0A428QTW8"/>
<dbReference type="Pfam" id="PF00004">
    <property type="entry name" value="AAA"/>
    <property type="match status" value="1"/>
</dbReference>
<reference evidence="4 5" key="1">
    <citation type="submission" date="2017-06" db="EMBL/GenBank/DDBJ databases">
        <title>Comparative genomic analysis of Ambrosia Fusariam Clade fungi.</title>
        <authorList>
            <person name="Stajich J.E."/>
            <person name="Carrillo J."/>
            <person name="Kijimoto T."/>
            <person name="Eskalen A."/>
            <person name="O'Donnell K."/>
            <person name="Kasson M."/>
        </authorList>
    </citation>
    <scope>NUCLEOTIDE SEQUENCE [LARGE SCALE GENOMIC DNA]</scope>
    <source>
        <strain evidence="4 5">NRRL62584</strain>
    </source>
</reference>
<dbReference type="Proteomes" id="UP000288168">
    <property type="component" value="Unassembled WGS sequence"/>
</dbReference>
<gene>
    <name evidence="4" type="ORF">CEP54_002753</name>
</gene>
<evidence type="ECO:0000313" key="4">
    <source>
        <dbReference type="EMBL" id="RSL68710.1"/>
    </source>
</evidence>
<proteinExistence type="predicted"/>
<organism evidence="4 5">
    <name type="scientific">Fusarium duplospermum</name>
    <dbReference type="NCBI Taxonomy" id="1325734"/>
    <lineage>
        <taxon>Eukaryota</taxon>
        <taxon>Fungi</taxon>
        <taxon>Dikarya</taxon>
        <taxon>Ascomycota</taxon>
        <taxon>Pezizomycotina</taxon>
        <taxon>Sordariomycetes</taxon>
        <taxon>Hypocreomycetidae</taxon>
        <taxon>Hypocreales</taxon>
        <taxon>Nectriaceae</taxon>
        <taxon>Fusarium</taxon>
        <taxon>Fusarium solani species complex</taxon>
    </lineage>
</organism>
<dbReference type="GO" id="GO:0005524">
    <property type="term" value="F:ATP binding"/>
    <property type="evidence" value="ECO:0007669"/>
    <property type="project" value="InterPro"/>
</dbReference>
<dbReference type="SUPFAM" id="SSF52540">
    <property type="entry name" value="P-loop containing nucleoside triphosphate hydrolases"/>
    <property type="match status" value="1"/>
</dbReference>
<evidence type="ECO:0000259" key="3">
    <source>
        <dbReference type="Pfam" id="PF22942"/>
    </source>
</evidence>
<feature type="domain" description="ATPase AAA-type core" evidence="2">
    <location>
        <begin position="526"/>
        <end position="624"/>
    </location>
</feature>
<dbReference type="InterPro" id="IPR027417">
    <property type="entry name" value="P-loop_NTPase"/>
</dbReference>
<comment type="caution">
    <text evidence="4">The sequence shown here is derived from an EMBL/GenBank/DDBJ whole genome shotgun (WGS) entry which is preliminary data.</text>
</comment>
<dbReference type="Gene3D" id="3.40.50.300">
    <property type="entry name" value="P-loop containing nucleotide triphosphate hydrolases"/>
    <property type="match status" value="1"/>
</dbReference>
<dbReference type="InterPro" id="IPR003959">
    <property type="entry name" value="ATPase_AAA_core"/>
</dbReference>
<feature type="compositionally biased region" description="Polar residues" evidence="1">
    <location>
        <begin position="28"/>
        <end position="40"/>
    </location>
</feature>
<evidence type="ECO:0000259" key="2">
    <source>
        <dbReference type="Pfam" id="PF00004"/>
    </source>
</evidence>
<name>A0A428QTW8_9HYPO</name>
<sequence length="755" mass="85738">MDMYHNTLPGESHSQTRPIIMATESLQTRPLSCTASSLATPCSGGNDEETPSEQPNNEARKIEQAPTDIDNGAQISQEKSNDNSQYISEKELKEESGSTVSSDHSEPDGLEFVEEAEVDDGGGVDCELHVYETRFDTRHDEITLRIGVKQEFEPPKERSHAAALVLIRSYDIDKELISTVLEVRSPHLRKALRKIIKSYPGVDFSTVGKVSLVDEDAWCLFHYRAELEAFANSSDDIGLRDHMVLCLQYMTRKFQKGIARFGATVEGRQANECLDFKNLWMVFRPGALLYQKSQDSETVTVLRFMELMAENEPNEHWSVCVKQVKCNGTQLGYVYKRVHIAKYDGIEPLSSLETFPLQFHPEKQRVEDQMKERGRKYLSLTCISHCQYRGTARLSQWDSPTTLPHALKQTVVRQRIMVDFQEFYQNLAGPNIAFADSDDILGPASADLSLSERDLMVCDYEVPGYTLISKRWGLFSVKDVQAVNLNEDAFDNLVLAAEKKQILSSLITTGNSDDTIIDDFIEGKEAMADYARRPLVAVNSGQFIGPSTWVEQRLGDLLRLATRWGAVLLLDEADVFMQARNLQDLERNGLVSVLLRILEYFEGILFLTTNRVETIDSAFMSRIHLALSYPPLCEAGKRKLWETWIIRSCQGQRPEWAEQQLLDHLSRLDVSGRDIKNVSTLAQALARSDHRDLVAEDILRGVSAMTQFQEEFKSITIDKKLDKKTENSGLLEEILLYSSWLKTSFTGWWSWQRQP</sequence>
<accession>A0A428QTW8</accession>
<dbReference type="STRING" id="1325734.A0A428QTW8"/>
<dbReference type="GO" id="GO:0016887">
    <property type="term" value="F:ATP hydrolysis activity"/>
    <property type="evidence" value="ECO:0007669"/>
    <property type="project" value="InterPro"/>
</dbReference>
<dbReference type="Pfam" id="PF22942">
    <property type="entry name" value="DUF7025"/>
    <property type="match status" value="1"/>
</dbReference>
<dbReference type="OrthoDB" id="10042665at2759"/>
<dbReference type="EMBL" id="NKCI01000016">
    <property type="protein sequence ID" value="RSL68710.1"/>
    <property type="molecule type" value="Genomic_DNA"/>
</dbReference>
<dbReference type="PANTHER" id="PTHR46411">
    <property type="entry name" value="FAMILY ATPASE, PUTATIVE-RELATED"/>
    <property type="match status" value="1"/>
</dbReference>
<feature type="domain" description="DUF7025" evidence="3">
    <location>
        <begin position="268"/>
        <end position="361"/>
    </location>
</feature>
<dbReference type="InterPro" id="IPR054289">
    <property type="entry name" value="DUF7025"/>
</dbReference>
<evidence type="ECO:0000313" key="5">
    <source>
        <dbReference type="Proteomes" id="UP000288168"/>
    </source>
</evidence>
<protein>
    <submittedName>
        <fullName evidence="4">Uncharacterized protein</fullName>
    </submittedName>
</protein>
<feature type="compositionally biased region" description="Polar residues" evidence="1">
    <location>
        <begin position="73"/>
        <end position="85"/>
    </location>
</feature>
<feature type="region of interest" description="Disordered" evidence="1">
    <location>
        <begin position="28"/>
        <end position="85"/>
    </location>
</feature>
<dbReference type="PANTHER" id="PTHR46411:SF2">
    <property type="entry name" value="AAA+ ATPASE DOMAIN-CONTAINING PROTEIN"/>
    <property type="match status" value="1"/>
</dbReference>
<keyword evidence="5" id="KW-1185">Reference proteome</keyword>
<evidence type="ECO:0000256" key="1">
    <source>
        <dbReference type="SAM" id="MobiDB-lite"/>
    </source>
</evidence>